<keyword evidence="2" id="KW-0378">Hydrolase</keyword>
<accession>A0A841GWC7</accession>
<comment type="caution">
    <text evidence="2">The sequence shown here is derived from an EMBL/GenBank/DDBJ whole genome shotgun (WGS) entry which is preliminary data.</text>
</comment>
<dbReference type="RefSeq" id="WP_170030666.1">
    <property type="nucleotide sequence ID" value="NZ_JABDTL010000001.1"/>
</dbReference>
<proteinExistence type="predicted"/>
<dbReference type="SUPFAM" id="SSF52980">
    <property type="entry name" value="Restriction endonuclease-like"/>
    <property type="match status" value="1"/>
</dbReference>
<dbReference type="Pfam" id="PF05685">
    <property type="entry name" value="Uma2"/>
    <property type="match status" value="1"/>
</dbReference>
<evidence type="ECO:0000313" key="2">
    <source>
        <dbReference type="EMBL" id="MBB6068516.1"/>
    </source>
</evidence>
<protein>
    <submittedName>
        <fullName evidence="2">Uma2 family endonuclease</fullName>
    </submittedName>
</protein>
<dbReference type="InterPro" id="IPR008538">
    <property type="entry name" value="Uma2"/>
</dbReference>
<dbReference type="InterPro" id="IPR011335">
    <property type="entry name" value="Restrct_endonuc-II-like"/>
</dbReference>
<evidence type="ECO:0000313" key="3">
    <source>
        <dbReference type="Proteomes" id="UP000582837"/>
    </source>
</evidence>
<organism evidence="2 3">
    <name type="scientific">Longimicrobium terrae</name>
    <dbReference type="NCBI Taxonomy" id="1639882"/>
    <lineage>
        <taxon>Bacteria</taxon>
        <taxon>Pseudomonadati</taxon>
        <taxon>Gemmatimonadota</taxon>
        <taxon>Longimicrobiia</taxon>
        <taxon>Longimicrobiales</taxon>
        <taxon>Longimicrobiaceae</taxon>
        <taxon>Longimicrobium</taxon>
    </lineage>
</organism>
<dbReference type="PANTHER" id="PTHR34107:SF4">
    <property type="entry name" value="SLL1222 PROTEIN"/>
    <property type="match status" value="1"/>
</dbReference>
<feature type="domain" description="Putative restriction endonuclease" evidence="1">
    <location>
        <begin position="13"/>
        <end position="173"/>
    </location>
</feature>
<dbReference type="EMBL" id="JACHIA010000001">
    <property type="protein sequence ID" value="MBB6068516.1"/>
    <property type="molecule type" value="Genomic_DNA"/>
</dbReference>
<keyword evidence="3" id="KW-1185">Reference proteome</keyword>
<dbReference type="GO" id="GO:0004519">
    <property type="term" value="F:endonuclease activity"/>
    <property type="evidence" value="ECO:0007669"/>
    <property type="project" value="UniProtKB-KW"/>
</dbReference>
<evidence type="ECO:0000259" key="1">
    <source>
        <dbReference type="Pfam" id="PF05685"/>
    </source>
</evidence>
<dbReference type="Proteomes" id="UP000582837">
    <property type="component" value="Unassembled WGS sequence"/>
</dbReference>
<dbReference type="PANTHER" id="PTHR34107">
    <property type="entry name" value="SLL0198 PROTEIN-RELATED"/>
    <property type="match status" value="1"/>
</dbReference>
<dbReference type="CDD" id="cd06260">
    <property type="entry name" value="DUF820-like"/>
    <property type="match status" value="1"/>
</dbReference>
<sequence>MATHPARRGWSYAEFRRLPDDGNRYEVIDGELFVTPSPLTIHQKIVGRIFAAIEAFCEEHGAGTVLFAPCDVIFGEGDYLEPDLVFVRRDREEIIGERGIEGPPDLVVEVLSESTAMRDRGIKRDRYAGYGVPEYWIVDSDAKAIEVYRLIQNDLRRTQIARDVLSWSPGVDGPELLLDVPHLLRPLKDHSRSSR</sequence>
<dbReference type="AlphaFoldDB" id="A0A841GWC7"/>
<keyword evidence="2" id="KW-0255">Endonuclease</keyword>
<gene>
    <name evidence="2" type="ORF">HNQ61_000127</name>
</gene>
<dbReference type="Gene3D" id="3.90.1570.10">
    <property type="entry name" value="tt1808, chain A"/>
    <property type="match status" value="1"/>
</dbReference>
<keyword evidence="2" id="KW-0540">Nuclease</keyword>
<reference evidence="2 3" key="1">
    <citation type="submission" date="2020-08" db="EMBL/GenBank/DDBJ databases">
        <title>Genomic Encyclopedia of Type Strains, Phase IV (KMG-IV): sequencing the most valuable type-strain genomes for metagenomic binning, comparative biology and taxonomic classification.</title>
        <authorList>
            <person name="Goeker M."/>
        </authorList>
    </citation>
    <scope>NUCLEOTIDE SEQUENCE [LARGE SCALE GENOMIC DNA]</scope>
    <source>
        <strain evidence="2 3">DSM 29007</strain>
    </source>
</reference>
<name>A0A841GWC7_9BACT</name>
<dbReference type="InterPro" id="IPR012296">
    <property type="entry name" value="Nuclease_put_TT1808"/>
</dbReference>